<keyword evidence="3 5" id="KW-0807">Transducer</keyword>
<dbReference type="RefSeq" id="WP_054962971.1">
    <property type="nucleotide sequence ID" value="NZ_LLEI02000016.1"/>
</dbReference>
<dbReference type="AlphaFoldDB" id="A0A177Y479"/>
<comment type="subcellular location">
    <subcellularLocation>
        <location evidence="1">Cell inner membrane</location>
        <topology evidence="1">Multi-pass membrane protein</topology>
    </subcellularLocation>
</comment>
<evidence type="ECO:0000259" key="8">
    <source>
        <dbReference type="PROSITE" id="PS50192"/>
    </source>
</evidence>
<evidence type="ECO:0000256" key="5">
    <source>
        <dbReference type="PROSITE-ProRule" id="PRU00284"/>
    </source>
</evidence>
<dbReference type="PRINTS" id="PR00260">
    <property type="entry name" value="CHEMTRNSDUCR"/>
</dbReference>
<evidence type="ECO:0000256" key="1">
    <source>
        <dbReference type="ARBA" id="ARBA00004429"/>
    </source>
</evidence>
<comment type="caution">
    <text evidence="10">The sequence shown here is derived from an EMBL/GenBank/DDBJ whole genome shotgun (WGS) entry which is preliminary data.</text>
</comment>
<evidence type="ECO:0000259" key="7">
    <source>
        <dbReference type="PROSITE" id="PS50111"/>
    </source>
</evidence>
<feature type="domain" description="HAMP" evidence="9">
    <location>
        <begin position="318"/>
        <end position="370"/>
    </location>
</feature>
<keyword evidence="6" id="KW-1133">Transmembrane helix</keyword>
<dbReference type="PANTHER" id="PTHR32089:SF112">
    <property type="entry name" value="LYSOZYME-LIKE PROTEIN-RELATED"/>
    <property type="match status" value="1"/>
</dbReference>
<keyword evidence="2" id="KW-1003">Cell membrane</keyword>
<dbReference type="SMART" id="SM00283">
    <property type="entry name" value="MA"/>
    <property type="match status" value="1"/>
</dbReference>
<evidence type="ECO:0000259" key="9">
    <source>
        <dbReference type="PROSITE" id="PS50885"/>
    </source>
</evidence>
<organism evidence="10 11">
    <name type="scientific">Vibrio bivalvicida</name>
    <dbReference type="NCBI Taxonomy" id="1276888"/>
    <lineage>
        <taxon>Bacteria</taxon>
        <taxon>Pseudomonadati</taxon>
        <taxon>Pseudomonadota</taxon>
        <taxon>Gammaproteobacteria</taxon>
        <taxon>Vibrionales</taxon>
        <taxon>Vibrionaceae</taxon>
        <taxon>Vibrio</taxon>
        <taxon>Vibrio oreintalis group</taxon>
    </lineage>
</organism>
<dbReference type="Pfam" id="PF00015">
    <property type="entry name" value="MCPsignal"/>
    <property type="match status" value="1"/>
</dbReference>
<keyword evidence="2" id="KW-0997">Cell inner membrane</keyword>
<dbReference type="Gene3D" id="1.10.287.950">
    <property type="entry name" value="Methyl-accepting chemotaxis protein"/>
    <property type="match status" value="1"/>
</dbReference>
<name>A0A177Y479_9VIBR</name>
<dbReference type="Proteomes" id="UP000078406">
    <property type="component" value="Unassembled WGS sequence"/>
</dbReference>
<feature type="domain" description="T-SNARE coiled-coil homology" evidence="8">
    <location>
        <begin position="562"/>
        <end position="624"/>
    </location>
</feature>
<evidence type="ECO:0000313" key="11">
    <source>
        <dbReference type="Proteomes" id="UP000078406"/>
    </source>
</evidence>
<proteinExistence type="inferred from homology"/>
<dbReference type="GO" id="GO:0007165">
    <property type="term" value="P:signal transduction"/>
    <property type="evidence" value="ECO:0007669"/>
    <property type="project" value="UniProtKB-KW"/>
</dbReference>
<keyword evidence="6" id="KW-0472">Membrane</keyword>
<reference evidence="10 11" key="1">
    <citation type="journal article" date="2016" name="Syst. Appl. Microbiol.">
        <title>Vibrio bivalvicida sp. nov., a novel larval pathogen for bivalve molluscs reared in a hatchery.</title>
        <authorList>
            <person name="Dubert J."/>
            <person name="Romalde J.L."/>
            <person name="Prado S."/>
            <person name="Barja J.L."/>
        </authorList>
    </citation>
    <scope>NUCLEOTIDE SEQUENCE [LARGE SCALE GENOMIC DNA]</scope>
    <source>
        <strain evidence="10 11">605</strain>
    </source>
</reference>
<dbReference type="InterPro" id="IPR003660">
    <property type="entry name" value="HAMP_dom"/>
</dbReference>
<dbReference type="GO" id="GO:0004888">
    <property type="term" value="F:transmembrane signaling receptor activity"/>
    <property type="evidence" value="ECO:0007669"/>
    <property type="project" value="InterPro"/>
</dbReference>
<dbReference type="InterPro" id="IPR000727">
    <property type="entry name" value="T_SNARE_dom"/>
</dbReference>
<dbReference type="EMBL" id="LLEI02000016">
    <property type="protein sequence ID" value="OAJ95698.1"/>
    <property type="molecule type" value="Genomic_DNA"/>
</dbReference>
<dbReference type="PROSITE" id="PS50111">
    <property type="entry name" value="CHEMOTAXIS_TRANSDUC_2"/>
    <property type="match status" value="1"/>
</dbReference>
<feature type="transmembrane region" description="Helical" evidence="6">
    <location>
        <begin position="297"/>
        <end position="316"/>
    </location>
</feature>
<dbReference type="PROSITE" id="PS50192">
    <property type="entry name" value="T_SNARE"/>
    <property type="match status" value="1"/>
</dbReference>
<dbReference type="SUPFAM" id="SSF58104">
    <property type="entry name" value="Methyl-accepting chemotaxis protein (MCP) signaling domain"/>
    <property type="match status" value="1"/>
</dbReference>
<keyword evidence="6" id="KW-0812">Transmembrane</keyword>
<protein>
    <submittedName>
        <fullName evidence="10">Chemotaxis protein</fullName>
    </submittedName>
</protein>
<dbReference type="GO" id="GO:0006935">
    <property type="term" value="P:chemotaxis"/>
    <property type="evidence" value="ECO:0007669"/>
    <property type="project" value="InterPro"/>
</dbReference>
<dbReference type="PANTHER" id="PTHR32089">
    <property type="entry name" value="METHYL-ACCEPTING CHEMOTAXIS PROTEIN MCPB"/>
    <property type="match status" value="1"/>
</dbReference>
<dbReference type="InterPro" id="IPR004089">
    <property type="entry name" value="MCPsignal_dom"/>
</dbReference>
<dbReference type="SMART" id="SM01358">
    <property type="entry name" value="HBM"/>
    <property type="match status" value="1"/>
</dbReference>
<evidence type="ECO:0000256" key="3">
    <source>
        <dbReference type="ARBA" id="ARBA00023224"/>
    </source>
</evidence>
<gene>
    <name evidence="10" type="ORF">APB76_03110</name>
</gene>
<evidence type="ECO:0000256" key="4">
    <source>
        <dbReference type="ARBA" id="ARBA00029447"/>
    </source>
</evidence>
<dbReference type="GO" id="GO:0005886">
    <property type="term" value="C:plasma membrane"/>
    <property type="evidence" value="ECO:0007669"/>
    <property type="project" value="UniProtKB-SubCell"/>
</dbReference>
<dbReference type="FunFam" id="1.10.287.950:FF:000001">
    <property type="entry name" value="Methyl-accepting chemotaxis sensory transducer"/>
    <property type="match status" value="1"/>
</dbReference>
<dbReference type="CDD" id="cd06225">
    <property type="entry name" value="HAMP"/>
    <property type="match status" value="1"/>
</dbReference>
<accession>A0A177Y479</accession>
<evidence type="ECO:0000256" key="6">
    <source>
        <dbReference type="SAM" id="Phobius"/>
    </source>
</evidence>
<comment type="similarity">
    <text evidence="4">Belongs to the methyl-accepting chemotaxis (MCP) protein family.</text>
</comment>
<evidence type="ECO:0000256" key="2">
    <source>
        <dbReference type="ARBA" id="ARBA00022519"/>
    </source>
</evidence>
<dbReference type="InterPro" id="IPR032255">
    <property type="entry name" value="HBM"/>
</dbReference>
<dbReference type="PROSITE" id="PS50885">
    <property type="entry name" value="HAMP"/>
    <property type="match status" value="1"/>
</dbReference>
<dbReference type="InterPro" id="IPR004090">
    <property type="entry name" value="Chemotax_Me-accpt_rcpt"/>
</dbReference>
<evidence type="ECO:0000313" key="10">
    <source>
        <dbReference type="EMBL" id="OAJ95698.1"/>
    </source>
</evidence>
<feature type="domain" description="Methyl-accepting transducer" evidence="7">
    <location>
        <begin position="375"/>
        <end position="611"/>
    </location>
</feature>
<sequence length="648" mass="71698">MLNLTIANKIRLGFAVCLLFFLVAILYSYRGMVTAAHNFEHYGELSSETTLAGEIQANFLKVRLSALQYTNTLSQQQLSIYETRLNKLRKMVADDLKMTTDPQRTKHLDTVLKEVNLFAASFEIVKQSTEAVEHKVYVEMVELEKKAIYDLEQMIEAAHKASNTDIEYYSSLIMEKFLLANIAVLNYLHNEEDEVAAEVRNYFNIELPALETKFRNYITDSRDTALLNEFLEQRNVYAQGFEDVTQLRKTQHKAEKEMLKLGLDISKELELIKLESVEEQHVLSEELLEAKEDTIEIIVTLAILALIVGIATALAITRSIRIGIDKVKVISSQLAEGDLSNDVEIKGKDEIADLLSNMRTTILSLRDIVGKVNDSCIKVGQMSEELSAITHTTNQSSDQLSHEMEQISSSVQQLSTSTTEISQSASDAASFTQSATGNVNNSLSEVENTLEAIDNAERAMKVGSAQVGELYDESMNIGSILEVIQGVAEQTNLLALNAAIEAARAGDQGRGFAVVADEVRSLAKRTQEATGQIDAMIHSLQSGADSARQSIDSSHDTVTKAALQAKSVSENISAIHSIIDELGDTNTQIATAVEEQCMVTTTVSENITQTYNITRENSETVKHVAESAQELAEVAQYLDMQMKRFKIA</sequence>
<feature type="transmembrane region" description="Helical" evidence="6">
    <location>
        <begin position="12"/>
        <end position="29"/>
    </location>
</feature>